<dbReference type="EMBL" id="FNUV01000001">
    <property type="protein sequence ID" value="SEF44141.1"/>
    <property type="molecule type" value="Genomic_DNA"/>
</dbReference>
<dbReference type="InterPro" id="IPR003961">
    <property type="entry name" value="FN3_dom"/>
</dbReference>
<protein>
    <recommendedName>
        <fullName evidence="2">Fibronectin type-III domain-containing protein</fullName>
    </recommendedName>
</protein>
<feature type="chain" id="PRO_5009283579" description="Fibronectin type-III domain-containing protein" evidence="1">
    <location>
        <begin position="30"/>
        <end position="462"/>
    </location>
</feature>
<sequence>MNFTTKNLIKEKCALCLMALILIGLTASCSNDESEEEEIGNYIVTNPVENVGVTYVELSGEFYSNKMPKAYNSSGRYMQPGIEISLTESFTPGMTLHSGASGIENNRMTMTVYGLSPNTKYYYRSFVDIDDLTYYGEKKSFTTLGLSLACSVDDAIDVSFRSALVPVNFNNVAASLSPEDLSVYYGVAYTTDKSLFSEINPNVSFDTNGAGIILCHTPYSSNGQVVSLDNLQPNTTYYYCAFTCTDGKTDCLFGPVKSFTTENRDGLLVIDAIDAKFILAEVAGTTKLPSSMTGVTYRLVYEMLNEPLPWPTEVEMNVDGDKLTAVVRNLWPNRKYQCWITAIKDGEIYAESEKKELKTDNPSDYIEMDDATDITSTSATISCRLTAEGYEDEEWCNIYYGKDKYNQINETMATKNGDRYTVTLTGLQPNTTYYYRGQALFLLEIGRADWYYSDIKSFKTLP</sequence>
<evidence type="ECO:0000256" key="1">
    <source>
        <dbReference type="SAM" id="SignalP"/>
    </source>
</evidence>
<dbReference type="CDD" id="cd00063">
    <property type="entry name" value="FN3"/>
    <property type="match status" value="1"/>
</dbReference>
<accession>A0A1H5S301</accession>
<organism evidence="3 4">
    <name type="scientific">Xylanibacter ruminicola</name>
    <name type="common">Prevotella ruminicola</name>
    <dbReference type="NCBI Taxonomy" id="839"/>
    <lineage>
        <taxon>Bacteria</taxon>
        <taxon>Pseudomonadati</taxon>
        <taxon>Bacteroidota</taxon>
        <taxon>Bacteroidia</taxon>
        <taxon>Bacteroidales</taxon>
        <taxon>Prevotellaceae</taxon>
        <taxon>Xylanibacter</taxon>
    </lineage>
</organism>
<reference evidence="3 4" key="1">
    <citation type="submission" date="2016-10" db="EMBL/GenBank/DDBJ databases">
        <authorList>
            <person name="de Groot N.N."/>
        </authorList>
    </citation>
    <scope>NUCLEOTIDE SEQUENCE [LARGE SCALE GENOMIC DNA]</scope>
    <source>
        <strain evidence="3 4">AR32</strain>
    </source>
</reference>
<evidence type="ECO:0000313" key="3">
    <source>
        <dbReference type="EMBL" id="SEF44141.1"/>
    </source>
</evidence>
<dbReference type="Proteomes" id="UP000236735">
    <property type="component" value="Unassembled WGS sequence"/>
</dbReference>
<dbReference type="InterPro" id="IPR013783">
    <property type="entry name" value="Ig-like_fold"/>
</dbReference>
<dbReference type="PROSITE" id="PS50853">
    <property type="entry name" value="FN3"/>
    <property type="match status" value="1"/>
</dbReference>
<dbReference type="RefSeq" id="WP_103915029.1">
    <property type="nucleotide sequence ID" value="NZ_FNUV01000001.1"/>
</dbReference>
<name>A0A1H5S301_XYLRU</name>
<feature type="domain" description="Fibronectin type-III" evidence="2">
    <location>
        <begin position="361"/>
        <end position="462"/>
    </location>
</feature>
<evidence type="ECO:0000259" key="2">
    <source>
        <dbReference type="PROSITE" id="PS50853"/>
    </source>
</evidence>
<evidence type="ECO:0000313" key="4">
    <source>
        <dbReference type="Proteomes" id="UP000236735"/>
    </source>
</evidence>
<gene>
    <name evidence="3" type="ORF">SAMN05216354_0448</name>
</gene>
<dbReference type="AlphaFoldDB" id="A0A1H5S301"/>
<dbReference type="Gene3D" id="2.60.40.10">
    <property type="entry name" value="Immunoglobulins"/>
    <property type="match status" value="1"/>
</dbReference>
<dbReference type="InterPro" id="IPR036116">
    <property type="entry name" value="FN3_sf"/>
</dbReference>
<dbReference type="PROSITE" id="PS51257">
    <property type="entry name" value="PROKAR_LIPOPROTEIN"/>
    <property type="match status" value="1"/>
</dbReference>
<proteinExistence type="predicted"/>
<feature type="signal peptide" evidence="1">
    <location>
        <begin position="1"/>
        <end position="29"/>
    </location>
</feature>
<dbReference type="SUPFAM" id="SSF49265">
    <property type="entry name" value="Fibronectin type III"/>
    <property type="match status" value="1"/>
</dbReference>
<keyword evidence="1" id="KW-0732">Signal</keyword>